<sequence>MKSAFQGLCLVDWGRGIDLKLFPTGAEFHGDSGTSGFSCVEMQEERHWAYQVDTYGLCVIAHMMLHGTGMSIEKAPGSGRGGYEYKPKLPFKRYWNVDMWKNFFSTLLNAPSCGSDVSALRSLRASFREQLCGNRQLIGKLNQQLRKQKAALWSS</sequence>
<dbReference type="GO" id="GO:0007094">
    <property type="term" value="P:mitotic spindle assembly checkpoint signaling"/>
    <property type="evidence" value="ECO:0007669"/>
    <property type="project" value="InterPro"/>
</dbReference>
<evidence type="ECO:0000313" key="2">
    <source>
        <dbReference type="Proteomes" id="UP001054889"/>
    </source>
</evidence>
<dbReference type="PANTHER" id="PTHR14030:SF4">
    <property type="entry name" value="BUB1 KINASE, ISOFORM A-RELATED"/>
    <property type="match status" value="1"/>
</dbReference>
<protein>
    <submittedName>
        <fullName evidence="1">Uncharacterized protein</fullName>
    </submittedName>
</protein>
<dbReference type="PANTHER" id="PTHR14030">
    <property type="entry name" value="MITOTIC CHECKPOINT SERINE/THREONINE-PROTEIN KINASE BUB1"/>
    <property type="match status" value="1"/>
</dbReference>
<dbReference type="InterPro" id="IPR011009">
    <property type="entry name" value="Kinase-like_dom_sf"/>
</dbReference>
<dbReference type="Proteomes" id="UP001054889">
    <property type="component" value="Unassembled WGS sequence"/>
</dbReference>
<name>A0AAV5FCP3_ELECO</name>
<reference evidence="1" key="2">
    <citation type="submission" date="2021-12" db="EMBL/GenBank/DDBJ databases">
        <title>Resequencing data analysis of finger millet.</title>
        <authorList>
            <person name="Hatakeyama M."/>
            <person name="Aluri S."/>
            <person name="Balachadran M.T."/>
            <person name="Sivarajan S.R."/>
            <person name="Poveda L."/>
            <person name="Shimizu-Inatsugi R."/>
            <person name="Schlapbach R."/>
            <person name="Sreeman S.M."/>
            <person name="Shimizu K.K."/>
        </authorList>
    </citation>
    <scope>NUCLEOTIDE SEQUENCE</scope>
</reference>
<dbReference type="GO" id="GO:0032991">
    <property type="term" value="C:protein-containing complex"/>
    <property type="evidence" value="ECO:0007669"/>
    <property type="project" value="UniProtKB-ARBA"/>
</dbReference>
<dbReference type="GO" id="GO:0051754">
    <property type="term" value="P:meiotic sister chromatid cohesion, centromeric"/>
    <property type="evidence" value="ECO:0007669"/>
    <property type="project" value="TreeGrafter"/>
</dbReference>
<dbReference type="EMBL" id="BQKI01000084">
    <property type="protein sequence ID" value="GJN32407.1"/>
    <property type="molecule type" value="Genomic_DNA"/>
</dbReference>
<gene>
    <name evidence="1" type="primary">gb20916</name>
    <name evidence="1" type="ORF">PR202_gb20916</name>
</gene>
<dbReference type="SUPFAM" id="SSF56112">
    <property type="entry name" value="Protein kinase-like (PK-like)"/>
    <property type="match status" value="1"/>
</dbReference>
<proteinExistence type="predicted"/>
<reference evidence="1" key="1">
    <citation type="journal article" date="2018" name="DNA Res.">
        <title>Multiple hybrid de novo genome assembly of finger millet, an orphan allotetraploid crop.</title>
        <authorList>
            <person name="Hatakeyama M."/>
            <person name="Aluri S."/>
            <person name="Balachadran M.T."/>
            <person name="Sivarajan S.R."/>
            <person name="Patrignani A."/>
            <person name="Gruter S."/>
            <person name="Poveda L."/>
            <person name="Shimizu-Inatsugi R."/>
            <person name="Baeten J."/>
            <person name="Francoijs K.J."/>
            <person name="Nataraja K.N."/>
            <person name="Reddy Y.A.N."/>
            <person name="Phadnis S."/>
            <person name="Ravikumar R.L."/>
            <person name="Schlapbach R."/>
            <person name="Sreeman S.M."/>
            <person name="Shimizu K.K."/>
        </authorList>
    </citation>
    <scope>NUCLEOTIDE SEQUENCE</scope>
</reference>
<comment type="caution">
    <text evidence="1">The sequence shown here is derived from an EMBL/GenBank/DDBJ whole genome shotgun (WGS) entry which is preliminary data.</text>
</comment>
<organism evidence="1 2">
    <name type="scientific">Eleusine coracana subsp. coracana</name>
    <dbReference type="NCBI Taxonomy" id="191504"/>
    <lineage>
        <taxon>Eukaryota</taxon>
        <taxon>Viridiplantae</taxon>
        <taxon>Streptophyta</taxon>
        <taxon>Embryophyta</taxon>
        <taxon>Tracheophyta</taxon>
        <taxon>Spermatophyta</taxon>
        <taxon>Magnoliopsida</taxon>
        <taxon>Liliopsida</taxon>
        <taxon>Poales</taxon>
        <taxon>Poaceae</taxon>
        <taxon>PACMAD clade</taxon>
        <taxon>Chloridoideae</taxon>
        <taxon>Cynodonteae</taxon>
        <taxon>Eleusininae</taxon>
        <taxon>Eleusine</taxon>
    </lineage>
</organism>
<dbReference type="Gene3D" id="1.10.510.10">
    <property type="entry name" value="Transferase(Phosphotransferase) domain 1"/>
    <property type="match status" value="1"/>
</dbReference>
<dbReference type="AlphaFoldDB" id="A0AAV5FCP3"/>
<dbReference type="GO" id="GO:0000776">
    <property type="term" value="C:kinetochore"/>
    <property type="evidence" value="ECO:0007669"/>
    <property type="project" value="UniProtKB-ARBA"/>
</dbReference>
<dbReference type="InterPro" id="IPR015661">
    <property type="entry name" value="Bub1/Mad3"/>
</dbReference>
<evidence type="ECO:0000313" key="1">
    <source>
        <dbReference type="EMBL" id="GJN32407.1"/>
    </source>
</evidence>
<accession>A0AAV5FCP3</accession>
<keyword evidence="2" id="KW-1185">Reference proteome</keyword>
<dbReference type="GO" id="GO:0004672">
    <property type="term" value="F:protein kinase activity"/>
    <property type="evidence" value="ECO:0007669"/>
    <property type="project" value="TreeGrafter"/>
</dbReference>